<dbReference type="EMBL" id="AXCM01011129">
    <property type="status" value="NOT_ANNOTATED_CDS"/>
    <property type="molecule type" value="Genomic_DNA"/>
</dbReference>
<reference evidence="3" key="1">
    <citation type="submission" date="2013-09" db="EMBL/GenBank/DDBJ databases">
        <title>The Genome Sequence of Anopheles culicifacies species A.</title>
        <authorList>
            <consortium name="The Broad Institute Genomics Platform"/>
            <person name="Neafsey D.E."/>
            <person name="Besansky N."/>
            <person name="Howell P."/>
            <person name="Walton C."/>
            <person name="Young S.K."/>
            <person name="Zeng Q."/>
            <person name="Gargeya S."/>
            <person name="Fitzgerald M."/>
            <person name="Haas B."/>
            <person name="Abouelleil A."/>
            <person name="Allen A.W."/>
            <person name="Alvarado L."/>
            <person name="Arachchi H.M."/>
            <person name="Berlin A.M."/>
            <person name="Chapman S.B."/>
            <person name="Gainer-Dewar J."/>
            <person name="Goldberg J."/>
            <person name="Griggs A."/>
            <person name="Gujja S."/>
            <person name="Hansen M."/>
            <person name="Howarth C."/>
            <person name="Imamovic A."/>
            <person name="Ireland A."/>
            <person name="Larimer J."/>
            <person name="McCowan C."/>
            <person name="Murphy C."/>
            <person name="Pearson M."/>
            <person name="Poon T.W."/>
            <person name="Priest M."/>
            <person name="Roberts A."/>
            <person name="Saif S."/>
            <person name="Shea T."/>
            <person name="Sisk P."/>
            <person name="Sykes S."/>
            <person name="Wortman J."/>
            <person name="Nusbaum C."/>
            <person name="Birren B."/>
        </authorList>
    </citation>
    <scope>NUCLEOTIDE SEQUENCE [LARGE SCALE GENOMIC DNA]</scope>
    <source>
        <strain evidence="3">A-37</strain>
    </source>
</reference>
<dbReference type="EMBL" id="AXCM01011128">
    <property type="status" value="NOT_ANNOTATED_CDS"/>
    <property type="molecule type" value="Genomic_DNA"/>
</dbReference>
<sequence length="181" mass="19679">MYRFAVFVGLAIVVLCADVRANFLTNVNTSKQSYFFGAKDAGDILCFSKTLLKGSVMPQEVSYTNPTALVSLCAVCVAGSWALSLVVSQEQSYFFGTRPGDNLLCYTKTIPKGSTLPVAISFTSPNDKKINFVTMNADKYSVHGYTVDKTDGQLGTTSIGYRINGPSPLFYTITIHMYCAP</sequence>
<feature type="chain" id="PRO_5008127475" description="GOLD domain-containing protein" evidence="1">
    <location>
        <begin position="22"/>
        <end position="181"/>
    </location>
</feature>
<keyword evidence="3" id="KW-1185">Reference proteome</keyword>
<protein>
    <recommendedName>
        <fullName evidence="4">GOLD domain-containing protein</fullName>
    </recommendedName>
</protein>
<proteinExistence type="predicted"/>
<dbReference type="EnsemblMetazoa" id="ACUA000675-RA">
    <property type="protein sequence ID" value="ACUA000675-PA"/>
    <property type="gene ID" value="ACUA000675"/>
</dbReference>
<accession>A0A182LS82</accession>
<evidence type="ECO:0000256" key="1">
    <source>
        <dbReference type="SAM" id="SignalP"/>
    </source>
</evidence>
<dbReference type="Proteomes" id="UP000075883">
    <property type="component" value="Unassembled WGS sequence"/>
</dbReference>
<evidence type="ECO:0008006" key="4">
    <source>
        <dbReference type="Google" id="ProtNLM"/>
    </source>
</evidence>
<name>A0A182LS82_9DIPT</name>
<keyword evidence="1" id="KW-0732">Signal</keyword>
<evidence type="ECO:0000313" key="3">
    <source>
        <dbReference type="Proteomes" id="UP000075883"/>
    </source>
</evidence>
<evidence type="ECO:0000313" key="2">
    <source>
        <dbReference type="EnsemblMetazoa" id="ACUA000675-PA"/>
    </source>
</evidence>
<organism evidence="2 3">
    <name type="scientific">Anopheles culicifacies</name>
    <dbReference type="NCBI Taxonomy" id="139723"/>
    <lineage>
        <taxon>Eukaryota</taxon>
        <taxon>Metazoa</taxon>
        <taxon>Ecdysozoa</taxon>
        <taxon>Arthropoda</taxon>
        <taxon>Hexapoda</taxon>
        <taxon>Insecta</taxon>
        <taxon>Pterygota</taxon>
        <taxon>Neoptera</taxon>
        <taxon>Endopterygota</taxon>
        <taxon>Diptera</taxon>
        <taxon>Nematocera</taxon>
        <taxon>Culicoidea</taxon>
        <taxon>Culicidae</taxon>
        <taxon>Anophelinae</taxon>
        <taxon>Anopheles</taxon>
        <taxon>culicifacies species complex</taxon>
    </lineage>
</organism>
<dbReference type="AlphaFoldDB" id="A0A182LS82"/>
<feature type="signal peptide" evidence="1">
    <location>
        <begin position="1"/>
        <end position="21"/>
    </location>
</feature>
<dbReference type="STRING" id="139723.A0A182LS82"/>
<dbReference type="VEuPathDB" id="VectorBase:ACUA000675"/>
<reference evidence="2" key="2">
    <citation type="submission" date="2020-05" db="UniProtKB">
        <authorList>
            <consortium name="EnsemblMetazoa"/>
        </authorList>
    </citation>
    <scope>IDENTIFICATION</scope>
    <source>
        <strain evidence="2">A-37</strain>
    </source>
</reference>